<dbReference type="AlphaFoldDB" id="A0A9J6ZA69"/>
<evidence type="ECO:0000256" key="3">
    <source>
        <dbReference type="ARBA" id="ARBA00022692"/>
    </source>
</evidence>
<sequence length="362" mass="40924">MAYISESVLYICFSLVIGYFILQLVPAAHKPTIVFSQWLVLLCVIIIPVMSYVPLHLIVLEYADAFQLGYIPMIRSILLDLPVGEAWLWTLLGSIGLAIMVGIPAFAKDRHMPKVGLLLTLLLSVWFGFASHASSLSSFRGLVVHTGHFTSVTVWLGILFIVSWFATDYSQWAKFLKWFSPLAIVCVLMSLIAGITLMTFTTEQYNNGLMLNYGQYMLIKHIAILPLLWLAFSNGYLYPRRMKEEQLSPKGYLRAESILALVVLIVTAIMGQQAPPHNVLETLQTESPSKLFSLLFQGSFSPDIQLTWQFNLNSVMLWIAALLMLYVSYIAFKQRKIWIMVIVCLLFIILGYLGYMFGIIAI</sequence>
<evidence type="ECO:0000259" key="7">
    <source>
        <dbReference type="Pfam" id="PF05425"/>
    </source>
</evidence>
<organism evidence="8 9">
    <name type="scientific">Candidatus Pristimantibacillus lignocellulolyticus</name>
    <dbReference type="NCBI Taxonomy" id="2994561"/>
    <lineage>
        <taxon>Bacteria</taxon>
        <taxon>Bacillati</taxon>
        <taxon>Bacillota</taxon>
        <taxon>Bacilli</taxon>
        <taxon>Bacillales</taxon>
        <taxon>Paenibacillaceae</taxon>
        <taxon>Candidatus Pristimantibacillus</taxon>
    </lineage>
</organism>
<evidence type="ECO:0000313" key="9">
    <source>
        <dbReference type="Proteomes" id="UP001056756"/>
    </source>
</evidence>
<dbReference type="EMBL" id="CP097899">
    <property type="protein sequence ID" value="URN92946.1"/>
    <property type="molecule type" value="Genomic_DNA"/>
</dbReference>
<dbReference type="InterPro" id="IPR032694">
    <property type="entry name" value="CopC/D"/>
</dbReference>
<dbReference type="Pfam" id="PF05425">
    <property type="entry name" value="CopD"/>
    <property type="match status" value="1"/>
</dbReference>
<evidence type="ECO:0000256" key="1">
    <source>
        <dbReference type="ARBA" id="ARBA00004651"/>
    </source>
</evidence>
<proteinExistence type="predicted"/>
<feature type="transmembrane region" description="Helical" evidence="6">
    <location>
        <begin position="38"/>
        <end position="59"/>
    </location>
</feature>
<keyword evidence="2" id="KW-1003">Cell membrane</keyword>
<feature type="transmembrane region" description="Helical" evidence="6">
    <location>
        <begin position="315"/>
        <end position="332"/>
    </location>
</feature>
<evidence type="ECO:0000256" key="2">
    <source>
        <dbReference type="ARBA" id="ARBA00022475"/>
    </source>
</evidence>
<feature type="transmembrane region" description="Helical" evidence="6">
    <location>
        <begin position="146"/>
        <end position="166"/>
    </location>
</feature>
<keyword evidence="3 6" id="KW-0812">Transmembrane</keyword>
<name>A0A9J6ZA69_9BACL</name>
<accession>A0A9J6ZA69</accession>
<feature type="transmembrane region" description="Helical" evidence="6">
    <location>
        <begin position="218"/>
        <end position="239"/>
    </location>
</feature>
<evidence type="ECO:0000313" key="8">
    <source>
        <dbReference type="EMBL" id="URN92946.1"/>
    </source>
</evidence>
<evidence type="ECO:0000256" key="4">
    <source>
        <dbReference type="ARBA" id="ARBA00022989"/>
    </source>
</evidence>
<gene>
    <name evidence="8" type="ORF">NAG76_13965</name>
</gene>
<dbReference type="PANTHER" id="PTHR34820">
    <property type="entry name" value="INNER MEMBRANE PROTEIN YEBZ"/>
    <property type="match status" value="1"/>
</dbReference>
<evidence type="ECO:0000256" key="5">
    <source>
        <dbReference type="ARBA" id="ARBA00023136"/>
    </source>
</evidence>
<reference evidence="8" key="1">
    <citation type="submission" date="2022-05" db="EMBL/GenBank/DDBJ databases">
        <title>Novel bacterial taxa in a minimal lignocellulolytic consortium and its capacity to transform plastics disclosed by genome-resolved metagenomics.</title>
        <authorList>
            <person name="Rodriguez C.A.D."/>
            <person name="Diaz-Garcia L."/>
            <person name="Herrera K."/>
            <person name="Tarazona N.A."/>
            <person name="Sproer C."/>
            <person name="Overmann J."/>
            <person name="Jimenez D.J."/>
        </authorList>
    </citation>
    <scope>NUCLEOTIDE SEQUENCE</scope>
    <source>
        <strain evidence="8">MAG5</strain>
    </source>
</reference>
<keyword evidence="4 6" id="KW-1133">Transmembrane helix</keyword>
<feature type="transmembrane region" description="Helical" evidence="6">
    <location>
        <begin position="115"/>
        <end position="134"/>
    </location>
</feature>
<dbReference type="GO" id="GO:0005886">
    <property type="term" value="C:plasma membrane"/>
    <property type="evidence" value="ECO:0007669"/>
    <property type="project" value="UniProtKB-SubCell"/>
</dbReference>
<feature type="transmembrane region" description="Helical" evidence="6">
    <location>
        <begin position="339"/>
        <end position="361"/>
    </location>
</feature>
<feature type="transmembrane region" description="Helical" evidence="6">
    <location>
        <begin position="251"/>
        <end position="270"/>
    </location>
</feature>
<dbReference type="PANTHER" id="PTHR34820:SF4">
    <property type="entry name" value="INNER MEMBRANE PROTEIN YEBZ"/>
    <property type="match status" value="1"/>
</dbReference>
<comment type="subcellular location">
    <subcellularLocation>
        <location evidence="1">Cell membrane</location>
        <topology evidence="1">Multi-pass membrane protein</topology>
    </subcellularLocation>
</comment>
<keyword evidence="5 6" id="KW-0472">Membrane</keyword>
<feature type="transmembrane region" description="Helical" evidence="6">
    <location>
        <begin position="7"/>
        <end position="26"/>
    </location>
</feature>
<protein>
    <submittedName>
        <fullName evidence="8">CopD family protein</fullName>
    </submittedName>
</protein>
<feature type="transmembrane region" description="Helical" evidence="6">
    <location>
        <begin position="178"/>
        <end position="198"/>
    </location>
</feature>
<dbReference type="InterPro" id="IPR008457">
    <property type="entry name" value="Cu-R_CopD_dom"/>
</dbReference>
<feature type="domain" description="Copper resistance protein D" evidence="7">
    <location>
        <begin position="174"/>
        <end position="269"/>
    </location>
</feature>
<dbReference type="KEGG" id="plig:NAG76_13965"/>
<evidence type="ECO:0000256" key="6">
    <source>
        <dbReference type="SAM" id="Phobius"/>
    </source>
</evidence>
<dbReference type="Proteomes" id="UP001056756">
    <property type="component" value="Chromosome"/>
</dbReference>
<feature type="transmembrane region" description="Helical" evidence="6">
    <location>
        <begin position="86"/>
        <end position="103"/>
    </location>
</feature>
<dbReference type="GO" id="GO:0006825">
    <property type="term" value="P:copper ion transport"/>
    <property type="evidence" value="ECO:0007669"/>
    <property type="project" value="InterPro"/>
</dbReference>